<dbReference type="InterPro" id="IPR036047">
    <property type="entry name" value="F-box-like_dom_sf"/>
</dbReference>
<name>A0AA39L8Y6_SARSR</name>
<feature type="domain" description="F-box" evidence="2">
    <location>
        <begin position="37"/>
        <end position="83"/>
    </location>
</feature>
<reference evidence="3" key="1">
    <citation type="submission" date="2022-10" db="EMBL/GenBank/DDBJ databases">
        <title>Determination and structural analysis of whole genome sequence of Sarocladium strictum F4-1.</title>
        <authorList>
            <person name="Hu L."/>
            <person name="Jiang Y."/>
        </authorList>
    </citation>
    <scope>NUCLEOTIDE SEQUENCE</scope>
    <source>
        <strain evidence="3">F4-1</strain>
    </source>
</reference>
<dbReference type="SMART" id="SM00256">
    <property type="entry name" value="FBOX"/>
    <property type="match status" value="1"/>
</dbReference>
<accession>A0AA39L8Y6</accession>
<dbReference type="SUPFAM" id="SSF81383">
    <property type="entry name" value="F-box domain"/>
    <property type="match status" value="1"/>
</dbReference>
<sequence length="640" mass="73553">MSVQVLHIRQPLSLTPPLRNGPWYRTKCILPYRSRSTMDIQAIPIEIALHIALHLDPEDLFHWALTCRQFEYLIRDNAVCRASLRTWPFSRECLRATESFHYAKGLRTQVKRRRAIQTAQPFSVAILEGGDAFVYANGSLCYTFGQNQVRLLNFNEPQVGDWSFDIRQLLRSRLPQLRKAHKHKCRPLHFDDGLFSCLYSSKTDSFASPLHWLIVVNVEERSILTVCELDRIDDLWVRNTREWLYCGISAETEEEDIRTWVLFQLDARKGQWASNRVMIPEMPHGDMGVGNCFEIFDKHLYGASSRMPVNSDSYESQGWNSFYYVFRFPLGHAEKVEVMEKKASWRRWPADGNVDDRWGFLQLVKEEESGEIYLYESRREFLESRPQSQRNCYRKKVVFPAYQPDEPRSWVSRESQVGDNKNYRDDFHPNDVHHGDDWYRDTTYKVREAPIRTYIPSCRTYLDVIAQPQDSTADKPLLHIRTRPKAPCRRCPTSATTDGNLGMKFLEQETKADHGVYIWPSETASSGQDEQLGHFLDRLYPDTTAQEVSWYADARFIVYPVGNIPGKTSKHIVVISFDPSVRLPGVKGRHSPGSKAQMDNCKTNDGVGGLPPSGESAGSSASSGSYDTPQSFGLDLSGHN</sequence>
<evidence type="ECO:0000256" key="1">
    <source>
        <dbReference type="SAM" id="MobiDB-lite"/>
    </source>
</evidence>
<dbReference type="EMBL" id="JAPDFR010000003">
    <property type="protein sequence ID" value="KAK0388249.1"/>
    <property type="molecule type" value="Genomic_DNA"/>
</dbReference>
<feature type="region of interest" description="Disordered" evidence="1">
    <location>
        <begin position="583"/>
        <end position="640"/>
    </location>
</feature>
<dbReference type="CDD" id="cd09917">
    <property type="entry name" value="F-box_SF"/>
    <property type="match status" value="1"/>
</dbReference>
<dbReference type="AlphaFoldDB" id="A0AA39L8Y6"/>
<evidence type="ECO:0000313" key="3">
    <source>
        <dbReference type="EMBL" id="KAK0388249.1"/>
    </source>
</evidence>
<dbReference type="Pfam" id="PF12937">
    <property type="entry name" value="F-box-like"/>
    <property type="match status" value="1"/>
</dbReference>
<evidence type="ECO:0000259" key="2">
    <source>
        <dbReference type="PROSITE" id="PS50181"/>
    </source>
</evidence>
<feature type="compositionally biased region" description="Low complexity" evidence="1">
    <location>
        <begin position="612"/>
        <end position="625"/>
    </location>
</feature>
<evidence type="ECO:0000313" key="4">
    <source>
        <dbReference type="Proteomes" id="UP001175261"/>
    </source>
</evidence>
<gene>
    <name evidence="3" type="ORF">NLU13_4494</name>
</gene>
<dbReference type="Proteomes" id="UP001175261">
    <property type="component" value="Unassembled WGS sequence"/>
</dbReference>
<dbReference type="InterPro" id="IPR001810">
    <property type="entry name" value="F-box_dom"/>
</dbReference>
<proteinExistence type="predicted"/>
<dbReference type="PROSITE" id="PS50181">
    <property type="entry name" value="FBOX"/>
    <property type="match status" value="1"/>
</dbReference>
<organism evidence="3 4">
    <name type="scientific">Sarocladium strictum</name>
    <name type="common">Black bundle disease fungus</name>
    <name type="synonym">Acremonium strictum</name>
    <dbReference type="NCBI Taxonomy" id="5046"/>
    <lineage>
        <taxon>Eukaryota</taxon>
        <taxon>Fungi</taxon>
        <taxon>Dikarya</taxon>
        <taxon>Ascomycota</taxon>
        <taxon>Pezizomycotina</taxon>
        <taxon>Sordariomycetes</taxon>
        <taxon>Hypocreomycetidae</taxon>
        <taxon>Hypocreales</taxon>
        <taxon>Sarocladiaceae</taxon>
        <taxon>Sarocladium</taxon>
    </lineage>
</organism>
<protein>
    <recommendedName>
        <fullName evidence="2">F-box domain-containing protein</fullName>
    </recommendedName>
</protein>
<comment type="caution">
    <text evidence="3">The sequence shown here is derived from an EMBL/GenBank/DDBJ whole genome shotgun (WGS) entry which is preliminary data.</text>
</comment>
<dbReference type="Gene3D" id="1.20.1280.50">
    <property type="match status" value="1"/>
</dbReference>
<keyword evidence="4" id="KW-1185">Reference proteome</keyword>